<evidence type="ECO:0000313" key="1">
    <source>
        <dbReference type="EMBL" id="RUT02963.1"/>
    </source>
</evidence>
<dbReference type="Proteomes" id="UP000282574">
    <property type="component" value="Unassembled WGS sequence"/>
</dbReference>
<proteinExistence type="predicted"/>
<sequence>MKTISSLHRTFSDLLQKLCSVRKTSGRKDIYAIALKNVVRELVLYTRSDAYYKYLQNQSKKIDNTVANPDTYNFYFESILLNYLSST</sequence>
<gene>
    <name evidence="1" type="ORF">DSM107010_61470</name>
</gene>
<dbReference type="EMBL" id="RSCK01000103">
    <property type="protein sequence ID" value="RUT02963.1"/>
    <property type="molecule type" value="Genomic_DNA"/>
</dbReference>
<evidence type="ECO:0000313" key="2">
    <source>
        <dbReference type="Proteomes" id="UP000282574"/>
    </source>
</evidence>
<comment type="caution">
    <text evidence="1">The sequence shown here is derived from an EMBL/GenBank/DDBJ whole genome shotgun (WGS) entry which is preliminary data.</text>
</comment>
<reference evidence="1 2" key="1">
    <citation type="journal article" date="2019" name="Genome Biol. Evol.">
        <title>Day and night: Metabolic profiles and evolutionary relationships of six axenic non-marine cyanobacteria.</title>
        <authorList>
            <person name="Will S.E."/>
            <person name="Henke P."/>
            <person name="Boedeker C."/>
            <person name="Huang S."/>
            <person name="Brinkmann H."/>
            <person name="Rohde M."/>
            <person name="Jarek M."/>
            <person name="Friedl T."/>
            <person name="Seufert S."/>
            <person name="Schumacher M."/>
            <person name="Overmann J."/>
            <person name="Neumann-Schaal M."/>
            <person name="Petersen J."/>
        </authorList>
    </citation>
    <scope>NUCLEOTIDE SEQUENCE [LARGE SCALE GENOMIC DNA]</scope>
    <source>
        <strain evidence="1 2">SAG 39.79</strain>
    </source>
</reference>
<dbReference type="AlphaFoldDB" id="A0AB37UBA7"/>
<keyword evidence="2" id="KW-1185">Reference proteome</keyword>
<name>A0AB37UBA7_9CYAN</name>
<accession>A0AB37UBA7</accession>
<protein>
    <submittedName>
        <fullName evidence="1">Uncharacterized protein</fullName>
    </submittedName>
</protein>
<organism evidence="1 2">
    <name type="scientific">Chroococcidiopsis cubana SAG 39.79</name>
    <dbReference type="NCBI Taxonomy" id="388085"/>
    <lineage>
        <taxon>Bacteria</taxon>
        <taxon>Bacillati</taxon>
        <taxon>Cyanobacteriota</taxon>
        <taxon>Cyanophyceae</taxon>
        <taxon>Chroococcidiopsidales</taxon>
        <taxon>Chroococcidiopsidaceae</taxon>
        <taxon>Chroococcidiopsis</taxon>
    </lineage>
</organism>